<dbReference type="InterPro" id="IPR033932">
    <property type="entry name" value="YtcJ-like"/>
</dbReference>
<evidence type="ECO:0000313" key="2">
    <source>
        <dbReference type="EMBL" id="TYB42192.1"/>
    </source>
</evidence>
<comment type="caution">
    <text evidence="2">The sequence shown here is derived from an EMBL/GenBank/DDBJ whole genome shotgun (WGS) entry which is preliminary data.</text>
</comment>
<dbReference type="SUPFAM" id="SSF51556">
    <property type="entry name" value="Metallo-dependent hydrolases"/>
    <property type="match status" value="1"/>
</dbReference>
<dbReference type="InterPro" id="IPR011059">
    <property type="entry name" value="Metal-dep_hydrolase_composite"/>
</dbReference>
<keyword evidence="3" id="KW-1185">Reference proteome</keyword>
<dbReference type="AlphaFoldDB" id="A0A5D0NCX0"/>
<dbReference type="PANTHER" id="PTHR22642:SF2">
    <property type="entry name" value="PROTEIN LONG AFTER FAR-RED 3"/>
    <property type="match status" value="1"/>
</dbReference>
<dbReference type="GO" id="GO:0016810">
    <property type="term" value="F:hydrolase activity, acting on carbon-nitrogen (but not peptide) bonds"/>
    <property type="evidence" value="ECO:0007669"/>
    <property type="project" value="InterPro"/>
</dbReference>
<organism evidence="2 3">
    <name type="scientific">Actinomadura chibensis</name>
    <dbReference type="NCBI Taxonomy" id="392828"/>
    <lineage>
        <taxon>Bacteria</taxon>
        <taxon>Bacillati</taxon>
        <taxon>Actinomycetota</taxon>
        <taxon>Actinomycetes</taxon>
        <taxon>Streptosporangiales</taxon>
        <taxon>Thermomonosporaceae</taxon>
        <taxon>Actinomadura</taxon>
    </lineage>
</organism>
<dbReference type="Gene3D" id="3.10.310.70">
    <property type="match status" value="1"/>
</dbReference>
<dbReference type="EMBL" id="VSFG01000008">
    <property type="protein sequence ID" value="TYB42192.1"/>
    <property type="molecule type" value="Genomic_DNA"/>
</dbReference>
<evidence type="ECO:0000259" key="1">
    <source>
        <dbReference type="Pfam" id="PF07969"/>
    </source>
</evidence>
<dbReference type="Pfam" id="PF07969">
    <property type="entry name" value="Amidohydro_3"/>
    <property type="match status" value="1"/>
</dbReference>
<dbReference type="InterPro" id="IPR013108">
    <property type="entry name" value="Amidohydro_3"/>
</dbReference>
<dbReference type="PANTHER" id="PTHR22642">
    <property type="entry name" value="IMIDAZOLONEPROPIONASE"/>
    <property type="match status" value="1"/>
</dbReference>
<dbReference type="PROSITE" id="PS51318">
    <property type="entry name" value="TAT"/>
    <property type="match status" value="1"/>
</dbReference>
<name>A0A5D0NCX0_9ACTN</name>
<feature type="domain" description="Amidohydrolase 3" evidence="1">
    <location>
        <begin position="88"/>
        <end position="573"/>
    </location>
</feature>
<dbReference type="Gene3D" id="3.20.20.140">
    <property type="entry name" value="Metal-dependent hydrolases"/>
    <property type="match status" value="1"/>
</dbReference>
<dbReference type="SUPFAM" id="SSF51338">
    <property type="entry name" value="Composite domain of metallo-dependent hydrolases"/>
    <property type="match status" value="1"/>
</dbReference>
<evidence type="ECO:0000313" key="3">
    <source>
        <dbReference type="Proteomes" id="UP000323380"/>
    </source>
</evidence>
<dbReference type="Proteomes" id="UP000323380">
    <property type="component" value="Unassembled WGS sequence"/>
</dbReference>
<protein>
    <submittedName>
        <fullName evidence="2">Amidohydrolase</fullName>
    </submittedName>
</protein>
<dbReference type="Gene3D" id="2.30.40.10">
    <property type="entry name" value="Urease, subunit C, domain 1"/>
    <property type="match status" value="1"/>
</dbReference>
<keyword evidence="2" id="KW-0378">Hydrolase</keyword>
<gene>
    <name evidence="2" type="ORF">FXF69_30670</name>
</gene>
<reference evidence="2 3" key="1">
    <citation type="submission" date="2019-08" db="EMBL/GenBank/DDBJ databases">
        <title>Actinomadura sp. nov. CYP1-5 isolated from mountain soil.</title>
        <authorList>
            <person name="Songsumanus A."/>
            <person name="Kuncharoen N."/>
            <person name="Kudo T."/>
            <person name="Yuki M."/>
            <person name="Igarashi Y."/>
            <person name="Tanasupawat S."/>
        </authorList>
    </citation>
    <scope>NUCLEOTIDE SEQUENCE [LARGE SCALE GENOMIC DNA]</scope>
    <source>
        <strain evidence="2 3">JCM 14158</strain>
    </source>
</reference>
<dbReference type="InterPro" id="IPR006311">
    <property type="entry name" value="TAT_signal"/>
</dbReference>
<dbReference type="CDD" id="cd01300">
    <property type="entry name" value="YtcJ_like"/>
    <property type="match status" value="1"/>
</dbReference>
<dbReference type="InterPro" id="IPR032466">
    <property type="entry name" value="Metal_Hydrolase"/>
</dbReference>
<accession>A0A5D0NCX0</accession>
<proteinExistence type="predicted"/>
<sequence>MSPEMDRRQVLRGAAAVTAGTAATGMLPAVSARADGGGDADLVIHNGRVLVLDKHFRKAEAVAVRDGRVLAVGTARDMRRHTGKRTELLDAGGGTVLPGINDSHLHLNSHGLSLPPFNIDVDKATIEELVSAVRAAVDAAPSPDSWIRGRGWQQLRLPRPPVAADLDPVSGNHPVVLGDFSGHATAVNSVVLRKAGITRDTVPPPGGVIDKDANGEPTGVLRETAQSLVRGIVPPFTREERARAIDTAVRILHSWGITSATEPGIDLDTLALYAEKARAGTLPLRVTALLGSGTGPRTLRGVLAEYEPPRGVDPRTLRVAGVKVFADGIPRFRTAWMNKPYLDGSNGSLTIDGATPAEQLANLHEMIRIAVAAGLQVGSHSCGDGTTDAVVAGYVKAGGRHWRTADLRHYVIHCNFPSARTLRTMARNDIGANLNSEILYLQGRVLESIIGAELTEYQWPYRSALEAGVNVTSGSDAPVVAPHWLRGVMTAMLRRGADGSVAGTAERVSLPQALATYTRNAAWQDHAERWKGTLEPGKAADICVVGGDLLAADPRDLQNLQVTATLVGGRVVYERTGGTSTTAAPAAFTRGPGHTCEDGEKCCCELAEEILR</sequence>